<sequence length="597" mass="67816">MKKRNISEVLKNADTNNLKRIADSYDIISEEKKEKLYSRIAKNTDINPDTEFIDRVSGVEIRRSSNIARYICSAAACLAIIGAVSAGAFANGLKKIPSSESEPLSTTTETTTNAPTEPTTKMEGLPPEFDDEAKLHVFDIMINSADNFHKVSGQYVKKNTCSDIMIDICDYQIDNDNKKAYSHVSRENLTSPVENVVNDAPFDSLVDAYMGELNIYCTDTANYCLDNVNKTYTIMAESDEYTGKGKKLDSRTVAGIIYKKKLDNDYEFDFDDETVFRNHSLLYDAAAYSVYPYDFALTNLSDFTSWEIKGEESYAGRNCYHIEGKNPLYPYDNDTAIDLLALVDKETGCLLKYILFTPDGSYYEWMVTKNIKFNDEAEPVSVDFSEYTKMNFEPVSDEIKYNSKGESYGETSLSISAYDYDDLPDLIAFHASFNSPKKEGYARKTELFDAFPISPYDESKRYASIIKGENTPAGIDINIYDSEGEKVLYTVTYYNPPVDDFPWLGHTDANLTFGPMTDDSYELLPDLIRYAVPDDPDDTVCYIHKSDIQDILYELPREIHMGYRFRWKKDSDTGLREINCYNLNDVFSGVLVYDPQN</sequence>
<keyword evidence="4" id="KW-1185">Reference proteome</keyword>
<feature type="region of interest" description="Disordered" evidence="1">
    <location>
        <begin position="97"/>
        <end position="126"/>
    </location>
</feature>
<comment type="caution">
    <text evidence="3">The sequence shown here is derived from an EMBL/GenBank/DDBJ whole genome shotgun (WGS) entry which is preliminary data.</text>
</comment>
<evidence type="ECO:0000256" key="1">
    <source>
        <dbReference type="SAM" id="MobiDB-lite"/>
    </source>
</evidence>
<organism evidence="3 4">
    <name type="scientific">Ruminococcus flavefaciens 007c</name>
    <dbReference type="NCBI Taxonomy" id="1341157"/>
    <lineage>
        <taxon>Bacteria</taxon>
        <taxon>Bacillati</taxon>
        <taxon>Bacillota</taxon>
        <taxon>Clostridia</taxon>
        <taxon>Eubacteriales</taxon>
        <taxon>Oscillospiraceae</taxon>
        <taxon>Ruminococcus</taxon>
    </lineage>
</organism>
<proteinExistence type="predicted"/>
<accession>W7UYW4</accession>
<evidence type="ECO:0000313" key="4">
    <source>
        <dbReference type="Proteomes" id="UP000019365"/>
    </source>
</evidence>
<evidence type="ECO:0000256" key="2">
    <source>
        <dbReference type="SAM" id="Phobius"/>
    </source>
</evidence>
<gene>
    <name evidence="3" type="ORF">RF007C_06010</name>
</gene>
<dbReference type="Gene3D" id="2.50.20.10">
    <property type="entry name" value="Lipoprotein localisation LolA/LolB/LppX"/>
    <property type="match status" value="1"/>
</dbReference>
<dbReference type="OrthoDB" id="1818596at2"/>
<keyword evidence="2" id="KW-1133">Transmembrane helix</keyword>
<reference evidence="3 4" key="1">
    <citation type="journal article" date="2014" name="PLoS ONE">
        <title>Rumen cellulosomics: divergent fiber-degrading strategies revealed by comparative genome-wide analysis of six ruminococcal strains.</title>
        <authorList>
            <person name="Dassa B."/>
            <person name="Borovok I."/>
            <person name="Ruimy-Israeli V."/>
            <person name="Lamed R."/>
            <person name="Flint H.J."/>
            <person name="Duncan S.H."/>
            <person name="Henrissat B."/>
            <person name="Coutinho P."/>
            <person name="Morrison M."/>
            <person name="Mosoni P."/>
            <person name="Yeoman C.J."/>
            <person name="White B.A."/>
            <person name="Bayer E.A."/>
        </authorList>
    </citation>
    <scope>NUCLEOTIDE SEQUENCE [LARGE SCALE GENOMIC DNA]</scope>
    <source>
        <strain evidence="3 4">007c</strain>
    </source>
</reference>
<feature type="transmembrane region" description="Helical" evidence="2">
    <location>
        <begin position="70"/>
        <end position="90"/>
    </location>
</feature>
<protein>
    <submittedName>
        <fullName evidence="3">Uncharacterized protein</fullName>
    </submittedName>
</protein>
<name>W7UYW4_RUMFL</name>
<dbReference type="PATRIC" id="fig|1341157.4.peg.1637"/>
<dbReference type="AlphaFoldDB" id="W7UYW4"/>
<feature type="compositionally biased region" description="Low complexity" evidence="1">
    <location>
        <begin position="98"/>
        <end position="119"/>
    </location>
</feature>
<dbReference type="Proteomes" id="UP000019365">
    <property type="component" value="Unassembled WGS sequence"/>
</dbReference>
<dbReference type="RefSeq" id="WP_037299034.1">
    <property type="nucleotide sequence ID" value="NZ_ATAX01000024.1"/>
</dbReference>
<evidence type="ECO:0000313" key="3">
    <source>
        <dbReference type="EMBL" id="EWM53612.1"/>
    </source>
</evidence>
<keyword evidence="2" id="KW-0472">Membrane</keyword>
<keyword evidence="2" id="KW-0812">Transmembrane</keyword>
<dbReference type="EMBL" id="ATAX01000024">
    <property type="protein sequence ID" value="EWM53612.1"/>
    <property type="molecule type" value="Genomic_DNA"/>
</dbReference>